<dbReference type="AlphaFoldDB" id="Q2FCA9"/>
<dbReference type="Gene3D" id="1.10.287.3510">
    <property type="match status" value="1"/>
</dbReference>
<geneLocation type="mitochondrion" evidence="3"/>
<name>Q2FCA9_9NEOP</name>
<reference evidence="3" key="1">
    <citation type="journal article" date="2006" name="Insect Mol. Biol.">
        <title>Extraordinary number of gene rearrangements in the mitochondrial genomes of lice (Phthiraptera: Insecta).</title>
        <authorList>
            <person name="Covacin C."/>
            <person name="Shao R."/>
            <person name="Cameron S."/>
            <person name="Barker S.C."/>
        </authorList>
    </citation>
    <scope>NUCLEOTIDE SEQUENCE</scope>
</reference>
<feature type="signal peptide" evidence="2">
    <location>
        <begin position="1"/>
        <end position="19"/>
    </location>
</feature>
<sequence length="91" mass="10179">MKLFFSICFFLGLLKACSSNSFVIILISFEMMTLGLFLMMVSKGWVLMNIHFFTSLLVFSVMEGVLGSSILISIFSNSKVLCEGVWGSKIF</sequence>
<feature type="chain" id="PRO_5004207854" evidence="2">
    <location>
        <begin position="20"/>
        <end position="91"/>
    </location>
</feature>
<evidence type="ECO:0000256" key="2">
    <source>
        <dbReference type="SAM" id="SignalP"/>
    </source>
</evidence>
<keyword evidence="2" id="KW-0732">Signal</keyword>
<dbReference type="EMBL" id="DQ007341">
    <property type="protein sequence ID" value="AAY57573.1"/>
    <property type="molecule type" value="Genomic_DNA"/>
</dbReference>
<protein>
    <submittedName>
        <fullName evidence="3">NADH dehydrogenase subunit 4L</fullName>
    </submittedName>
</protein>
<evidence type="ECO:0000256" key="1">
    <source>
        <dbReference type="SAM" id="Phobius"/>
    </source>
</evidence>
<evidence type="ECO:0000313" key="3">
    <source>
        <dbReference type="EMBL" id="AAY57573.1"/>
    </source>
</evidence>
<feature type="transmembrane region" description="Helical" evidence="1">
    <location>
        <begin position="45"/>
        <end position="66"/>
    </location>
</feature>
<keyword evidence="1" id="KW-0812">Transmembrane</keyword>
<keyword evidence="1" id="KW-1133">Transmembrane helix</keyword>
<keyword evidence="3" id="KW-0496">Mitochondrion</keyword>
<organism evidence="3">
    <name type="scientific">Physconelloides eurysema</name>
    <dbReference type="NCBI Taxonomy" id="135605"/>
    <lineage>
        <taxon>Eukaryota</taxon>
        <taxon>Metazoa</taxon>
        <taxon>Ecdysozoa</taxon>
        <taxon>Arthropoda</taxon>
        <taxon>Hexapoda</taxon>
        <taxon>Insecta</taxon>
        <taxon>Pterygota</taxon>
        <taxon>Neoptera</taxon>
        <taxon>Paraneoptera</taxon>
        <taxon>Psocodea</taxon>
        <taxon>Troctomorpha</taxon>
        <taxon>Phthiraptera</taxon>
        <taxon>Ischnocera</taxon>
        <taxon>Philopteridae</taxon>
        <taxon>Physconelloides</taxon>
    </lineage>
</organism>
<gene>
    <name evidence="3" type="primary">ND4L</name>
</gene>
<proteinExistence type="predicted"/>
<accession>Q2FCA9</accession>
<keyword evidence="1" id="KW-0472">Membrane</keyword>